<dbReference type="InterPro" id="IPR013324">
    <property type="entry name" value="RNA_pol_sigma_r3/r4-like"/>
</dbReference>
<organism evidence="3 4">
    <name type="scientific">Helicobacter trogontum</name>
    <dbReference type="NCBI Taxonomy" id="50960"/>
    <lineage>
        <taxon>Bacteria</taxon>
        <taxon>Pseudomonadati</taxon>
        <taxon>Campylobacterota</taxon>
        <taxon>Epsilonproteobacteria</taxon>
        <taxon>Campylobacterales</taxon>
        <taxon>Helicobacteraceae</taxon>
        <taxon>Helicobacter</taxon>
    </lineage>
</organism>
<feature type="coiled-coil region" evidence="1">
    <location>
        <begin position="125"/>
        <end position="166"/>
    </location>
</feature>
<dbReference type="InterPro" id="IPR003497">
    <property type="entry name" value="BRO_N_domain"/>
</dbReference>
<reference evidence="3 4" key="1">
    <citation type="journal article" date="2014" name="Genome Announc.">
        <title>Draft genome sequences of eight enterohepatic helicobacter species isolated from both laboratory and wild rodents.</title>
        <authorList>
            <person name="Sheh A."/>
            <person name="Shen Z."/>
            <person name="Fox J.G."/>
        </authorList>
    </citation>
    <scope>NUCLEOTIDE SEQUENCE [LARGE SCALE GENOMIC DNA]</scope>
    <source>
        <strain evidence="3 4">ATCC 700114</strain>
    </source>
</reference>
<dbReference type="SMART" id="SM01040">
    <property type="entry name" value="Bro-N"/>
    <property type="match status" value="1"/>
</dbReference>
<keyword evidence="1" id="KW-0175">Coiled coil</keyword>
<dbReference type="SUPFAM" id="SSF88659">
    <property type="entry name" value="Sigma3 and sigma4 domains of RNA polymerase sigma factors"/>
    <property type="match status" value="1"/>
</dbReference>
<comment type="caution">
    <text evidence="3">The sequence shown here is derived from an EMBL/GenBank/DDBJ whole genome shotgun (WGS) entry which is preliminary data.</text>
</comment>
<dbReference type="OrthoDB" id="5320697at2"/>
<protein>
    <submittedName>
        <fullName evidence="3">Antirepressor, BRO family protein</fullName>
    </submittedName>
</protein>
<dbReference type="RefSeq" id="WP_034347678.1">
    <property type="nucleotide sequence ID" value="NZ_FZNG01000010.1"/>
</dbReference>
<dbReference type="Proteomes" id="UP000029878">
    <property type="component" value="Unassembled WGS sequence"/>
</dbReference>
<evidence type="ECO:0000259" key="2">
    <source>
        <dbReference type="PROSITE" id="PS51750"/>
    </source>
</evidence>
<dbReference type="EMBL" id="JRPL02000025">
    <property type="protein sequence ID" value="TLD81291.1"/>
    <property type="molecule type" value="Genomic_DNA"/>
</dbReference>
<dbReference type="AlphaFoldDB" id="A0A099V916"/>
<name>A0A099V916_9HELI</name>
<accession>A0A099V916</accession>
<evidence type="ECO:0000256" key="1">
    <source>
        <dbReference type="SAM" id="Coils"/>
    </source>
</evidence>
<gene>
    <name evidence="3" type="ORF">LS81_008610</name>
</gene>
<feature type="domain" description="Bro-N" evidence="2">
    <location>
        <begin position="1"/>
        <end position="108"/>
    </location>
</feature>
<dbReference type="Gene3D" id="1.10.10.60">
    <property type="entry name" value="Homeodomain-like"/>
    <property type="match status" value="1"/>
</dbReference>
<dbReference type="PANTHER" id="PTHR36180">
    <property type="entry name" value="DNA-BINDING PROTEIN-RELATED-RELATED"/>
    <property type="match status" value="1"/>
</dbReference>
<evidence type="ECO:0000313" key="3">
    <source>
        <dbReference type="EMBL" id="TLD81291.1"/>
    </source>
</evidence>
<dbReference type="PROSITE" id="PS51750">
    <property type="entry name" value="BRO_N"/>
    <property type="match status" value="1"/>
</dbReference>
<dbReference type="Pfam" id="PF02498">
    <property type="entry name" value="Bro-N"/>
    <property type="match status" value="1"/>
</dbReference>
<sequence>MQLQIFQHKDLGNVRVIGNNENPLFCLADVCKILEIQDTYKVKEAILREFELSTLEVGSFDTGYGIKDFNMITEPQLYFVLMRSDKPKAKPFRQWVVNEVLPSIRKNGYYINQNKKTRAKQEQILHNLITELQDSNTQKDCIKQENESLKDEVIALQRKLLALYDNKDKKEVKILPEHYGKRLSEEEKIQILSLREEGKSMREIQEIMQRSEHALYCVLREAKRGVLEYR</sequence>
<evidence type="ECO:0000313" key="4">
    <source>
        <dbReference type="Proteomes" id="UP000029878"/>
    </source>
</evidence>
<dbReference type="PANTHER" id="PTHR36180:SF2">
    <property type="entry name" value="BRO FAMILY PROTEIN"/>
    <property type="match status" value="1"/>
</dbReference>
<proteinExistence type="predicted"/>